<dbReference type="InterPro" id="IPR000477">
    <property type="entry name" value="RT_dom"/>
</dbReference>
<reference evidence="2" key="2">
    <citation type="submission" date="2025-08" db="UniProtKB">
        <authorList>
            <consortium name="Ensembl"/>
        </authorList>
    </citation>
    <scope>IDENTIFICATION</scope>
</reference>
<evidence type="ECO:0000313" key="2">
    <source>
        <dbReference type="Ensembl" id="ENSONIP00000048222.1"/>
    </source>
</evidence>
<dbReference type="CDD" id="cd01650">
    <property type="entry name" value="RT_nLTR_like"/>
    <property type="match status" value="1"/>
</dbReference>
<dbReference type="PROSITE" id="PS50878">
    <property type="entry name" value="RT_POL"/>
    <property type="match status" value="1"/>
</dbReference>
<dbReference type="PANTHER" id="PTHR33332">
    <property type="entry name" value="REVERSE TRANSCRIPTASE DOMAIN-CONTAINING PROTEIN"/>
    <property type="match status" value="1"/>
</dbReference>
<dbReference type="AlphaFoldDB" id="A0A669CIU2"/>
<sequence>MRNCKEEEEEQLDRCIRIRNEDAINKFRHDLVEEDWKEVYVNDVNVAYDAFLNTYLALYRKHCPLVPLKVKKKKTNFKPWITKGLVNTCKKKNKLYSDYIKLRTKTAEMKYKVYKNRLVLILRKAKKEYYNKLLQEKKNNIKGIWNIFREILGNKNVSLDLPKYFYKEDKIIKDMNEVVNEFNSFFVNIGPNLANLIRKHDKLEQKDDWKGESRVVKSIFLADITEKEIAAILKKTKNKTSTDCDGLDMVIVKKTLDCIITPLCYLFNLSFHTGVFPDTMKVAKVIPLYKKGDKHSFNNYRPVSLLSQFSKVLEKLFVERLESFIEKHQLLSENQYGFQKNRSTALARMTTIDDISCATDNNKYTIGVFIDLKRAFDTLQHFILISKLNTYGVRGIALNWLSSYLENRTQYVHYLGNSSERLKIECVVPQGSVLGPKLFNLYINDICDVSKMLNFVLFADDTNFYCAGDKLKEFAELMVSEMEKLKKWFDVNKLSLNLTKTFGNRVKDNEVTLSIDGVPIERVTELRFLGVVLDDELKWKSHIEHVRKKMVKNIYILGNVRDILDYKAMRILYFSLISPCLSYCAEVWGIHMRLIYILYICYRRKWYEWFIMLNIENIQIICL</sequence>
<dbReference type="Pfam" id="PF00078">
    <property type="entry name" value="RVT_1"/>
    <property type="match status" value="1"/>
</dbReference>
<accession>A0A669CIU2</accession>
<protein>
    <recommendedName>
        <fullName evidence="1">Reverse transcriptase domain-containing protein</fullName>
    </recommendedName>
</protein>
<reference evidence="2" key="3">
    <citation type="submission" date="2025-09" db="UniProtKB">
        <authorList>
            <consortium name="Ensembl"/>
        </authorList>
    </citation>
    <scope>IDENTIFICATION</scope>
</reference>
<organism evidence="2 3">
    <name type="scientific">Oreochromis niloticus</name>
    <name type="common">Nile tilapia</name>
    <name type="synonym">Tilapia nilotica</name>
    <dbReference type="NCBI Taxonomy" id="8128"/>
    <lineage>
        <taxon>Eukaryota</taxon>
        <taxon>Metazoa</taxon>
        <taxon>Chordata</taxon>
        <taxon>Craniata</taxon>
        <taxon>Vertebrata</taxon>
        <taxon>Euteleostomi</taxon>
        <taxon>Actinopterygii</taxon>
        <taxon>Neopterygii</taxon>
        <taxon>Teleostei</taxon>
        <taxon>Neoteleostei</taxon>
        <taxon>Acanthomorphata</taxon>
        <taxon>Ovalentaria</taxon>
        <taxon>Cichlomorphae</taxon>
        <taxon>Cichliformes</taxon>
        <taxon>Cichlidae</taxon>
        <taxon>African cichlids</taxon>
        <taxon>Pseudocrenilabrinae</taxon>
        <taxon>Oreochromini</taxon>
        <taxon>Oreochromis</taxon>
    </lineage>
</organism>
<feature type="domain" description="Reverse transcriptase" evidence="1">
    <location>
        <begin position="269"/>
        <end position="533"/>
    </location>
</feature>
<dbReference type="Proteomes" id="UP000005207">
    <property type="component" value="Linkage group LG6"/>
</dbReference>
<dbReference type="OMA" id="CIRIRNE"/>
<name>A0A669CIU2_ORENI</name>
<evidence type="ECO:0000259" key="1">
    <source>
        <dbReference type="PROSITE" id="PS50878"/>
    </source>
</evidence>
<dbReference type="SUPFAM" id="SSF56672">
    <property type="entry name" value="DNA/RNA polymerases"/>
    <property type="match status" value="1"/>
</dbReference>
<keyword evidence="3" id="KW-1185">Reference proteome</keyword>
<proteinExistence type="predicted"/>
<dbReference type="InterPro" id="IPR043502">
    <property type="entry name" value="DNA/RNA_pol_sf"/>
</dbReference>
<dbReference type="InParanoid" id="A0A669CIU2"/>
<dbReference type="Ensembl" id="ENSONIT00000050767.1">
    <property type="protein sequence ID" value="ENSONIP00000048222.1"/>
    <property type="gene ID" value="ENSONIG00000028362.1"/>
</dbReference>
<reference evidence="3" key="1">
    <citation type="submission" date="2012-01" db="EMBL/GenBank/DDBJ databases">
        <title>The Genome Sequence of Oreochromis niloticus (Nile Tilapia).</title>
        <authorList>
            <consortium name="Broad Institute Genome Assembly Team"/>
            <consortium name="Broad Institute Sequencing Platform"/>
            <person name="Di Palma F."/>
            <person name="Johnson J."/>
            <person name="Lander E.S."/>
            <person name="Lindblad-Toh K."/>
        </authorList>
    </citation>
    <scope>NUCLEOTIDE SEQUENCE [LARGE SCALE GENOMIC DNA]</scope>
</reference>
<evidence type="ECO:0000313" key="3">
    <source>
        <dbReference type="Proteomes" id="UP000005207"/>
    </source>
</evidence>
<dbReference type="GeneTree" id="ENSGT01120000271879"/>